<evidence type="ECO:0000259" key="8">
    <source>
        <dbReference type="PROSITE" id="PS50888"/>
    </source>
</evidence>
<dbReference type="SUPFAM" id="SSF47459">
    <property type="entry name" value="HLH, helix-loop-helix DNA-binding domain"/>
    <property type="match status" value="1"/>
</dbReference>
<dbReference type="Pfam" id="PF00010">
    <property type="entry name" value="HLH"/>
    <property type="match status" value="1"/>
</dbReference>
<organism evidence="9 10">
    <name type="scientific">Solanum bulbocastanum</name>
    <name type="common">Wild potato</name>
    <dbReference type="NCBI Taxonomy" id="147425"/>
    <lineage>
        <taxon>Eukaryota</taxon>
        <taxon>Viridiplantae</taxon>
        <taxon>Streptophyta</taxon>
        <taxon>Embryophyta</taxon>
        <taxon>Tracheophyta</taxon>
        <taxon>Spermatophyta</taxon>
        <taxon>Magnoliopsida</taxon>
        <taxon>eudicotyledons</taxon>
        <taxon>Gunneridae</taxon>
        <taxon>Pentapetalae</taxon>
        <taxon>asterids</taxon>
        <taxon>lamiids</taxon>
        <taxon>Solanales</taxon>
        <taxon>Solanaceae</taxon>
        <taxon>Solanoideae</taxon>
        <taxon>Solaneae</taxon>
        <taxon>Solanum</taxon>
    </lineage>
</organism>
<dbReference type="GO" id="GO:0005634">
    <property type="term" value="C:nucleus"/>
    <property type="evidence" value="ECO:0007669"/>
    <property type="project" value="UniProtKB-SubCell"/>
</dbReference>
<feature type="domain" description="BHLH" evidence="8">
    <location>
        <begin position="148"/>
        <end position="197"/>
    </location>
</feature>
<keyword evidence="6" id="KW-0539">Nucleus</keyword>
<keyword evidence="10" id="KW-1185">Reference proteome</keyword>
<dbReference type="AlphaFoldDB" id="A0AAN8T3C9"/>
<dbReference type="FunFam" id="4.10.280.10:FF:000044">
    <property type="entry name" value="Basic helix-loop-helix transcription factor"/>
    <property type="match status" value="1"/>
</dbReference>
<comment type="subcellular location">
    <subcellularLocation>
        <location evidence="1">Nucleus</location>
    </subcellularLocation>
</comment>
<evidence type="ECO:0000256" key="3">
    <source>
        <dbReference type="ARBA" id="ARBA00023015"/>
    </source>
</evidence>
<dbReference type="GO" id="GO:0000981">
    <property type="term" value="F:DNA-binding transcription factor activity, RNA polymerase II-specific"/>
    <property type="evidence" value="ECO:0007669"/>
    <property type="project" value="TreeGrafter"/>
</dbReference>
<dbReference type="GO" id="GO:0000978">
    <property type="term" value="F:RNA polymerase II cis-regulatory region sequence-specific DNA binding"/>
    <property type="evidence" value="ECO:0007669"/>
    <property type="project" value="TreeGrafter"/>
</dbReference>
<keyword evidence="5" id="KW-0804">Transcription</keyword>
<evidence type="ECO:0000256" key="1">
    <source>
        <dbReference type="ARBA" id="ARBA00004123"/>
    </source>
</evidence>
<dbReference type="InterPro" id="IPR045843">
    <property type="entry name" value="IND-like"/>
</dbReference>
<comment type="caution">
    <text evidence="9">The sequence shown here is derived from an EMBL/GenBank/DDBJ whole genome shotgun (WGS) entry which is preliminary data.</text>
</comment>
<name>A0AAN8T3C9_SOLBU</name>
<sequence>MAANQPEAYADDFLEQILAIPSYSGLPVADVGTPSETTSFTSASAVSHLNSAAAADLQQPLFPLGLSLDNGRDDVSEAGAYAVKHERDGMNIGNLYAGLEHLQSHAVRHSVPSVHHVQPFQGPPTTSTTVTVPHPPSIRPRVRARRGQATDPHSIAERLRRERISERIKALQELVPSCNKTDRAAMLDEILDYVKFLRLQVKLCSGMSFHSFVSSVYIEFLGHHSPHLVWRFPGFHSCICLVNGLHLNCLKVLSMSRLGGASAVAQLVADIPLQSVEGDSGESRSNQHIWDKWSNVDTEREVAKLMEEDIGAAMQYLQSKSLCIMPISLAALIYPTQQSDDQSLVKPEAAAPS</sequence>
<dbReference type="Gene3D" id="4.10.280.10">
    <property type="entry name" value="Helix-loop-helix DNA-binding domain"/>
    <property type="match status" value="1"/>
</dbReference>
<dbReference type="InterPro" id="IPR036638">
    <property type="entry name" value="HLH_DNA-bd_sf"/>
</dbReference>
<dbReference type="PANTHER" id="PTHR16223:SF387">
    <property type="entry name" value="TRANSCRIPTION FACTOR UNE12-LIKE"/>
    <property type="match status" value="1"/>
</dbReference>
<dbReference type="GO" id="GO:0046983">
    <property type="term" value="F:protein dimerization activity"/>
    <property type="evidence" value="ECO:0007669"/>
    <property type="project" value="InterPro"/>
</dbReference>
<evidence type="ECO:0000313" key="9">
    <source>
        <dbReference type="EMBL" id="KAK6780965.1"/>
    </source>
</evidence>
<evidence type="ECO:0000313" key="10">
    <source>
        <dbReference type="Proteomes" id="UP001371456"/>
    </source>
</evidence>
<dbReference type="PANTHER" id="PTHR16223">
    <property type="entry name" value="TRANSCRIPTION FACTOR BHLH83-RELATED"/>
    <property type="match status" value="1"/>
</dbReference>
<feature type="compositionally biased region" description="Low complexity" evidence="7">
    <location>
        <begin position="123"/>
        <end position="132"/>
    </location>
</feature>
<keyword evidence="3" id="KW-0805">Transcription regulation</keyword>
<dbReference type="SMART" id="SM00353">
    <property type="entry name" value="HLH"/>
    <property type="match status" value="1"/>
</dbReference>
<dbReference type="EMBL" id="JBANQN010000009">
    <property type="protein sequence ID" value="KAK6780965.1"/>
    <property type="molecule type" value="Genomic_DNA"/>
</dbReference>
<evidence type="ECO:0000256" key="7">
    <source>
        <dbReference type="SAM" id="MobiDB-lite"/>
    </source>
</evidence>
<evidence type="ECO:0000256" key="6">
    <source>
        <dbReference type="ARBA" id="ARBA00023242"/>
    </source>
</evidence>
<evidence type="ECO:0000256" key="2">
    <source>
        <dbReference type="ARBA" id="ARBA00011738"/>
    </source>
</evidence>
<dbReference type="PROSITE" id="PS50888">
    <property type="entry name" value="BHLH"/>
    <property type="match status" value="1"/>
</dbReference>
<evidence type="ECO:0000256" key="5">
    <source>
        <dbReference type="ARBA" id="ARBA00023163"/>
    </source>
</evidence>
<proteinExistence type="predicted"/>
<keyword evidence="4" id="KW-0238">DNA-binding</keyword>
<evidence type="ECO:0000256" key="4">
    <source>
        <dbReference type="ARBA" id="ARBA00023125"/>
    </source>
</evidence>
<comment type="subunit">
    <text evidence="2">Homodimer.</text>
</comment>
<protein>
    <recommendedName>
        <fullName evidence="8">BHLH domain-containing protein</fullName>
    </recommendedName>
</protein>
<reference evidence="9 10" key="1">
    <citation type="submission" date="2024-02" db="EMBL/GenBank/DDBJ databases">
        <title>de novo genome assembly of Solanum bulbocastanum strain 11H21.</title>
        <authorList>
            <person name="Hosaka A.J."/>
        </authorList>
    </citation>
    <scope>NUCLEOTIDE SEQUENCE [LARGE SCALE GENOMIC DNA]</scope>
    <source>
        <tissue evidence="9">Young leaves</tissue>
    </source>
</reference>
<feature type="region of interest" description="Disordered" evidence="7">
    <location>
        <begin position="119"/>
        <end position="152"/>
    </location>
</feature>
<dbReference type="Proteomes" id="UP001371456">
    <property type="component" value="Unassembled WGS sequence"/>
</dbReference>
<dbReference type="InterPro" id="IPR011598">
    <property type="entry name" value="bHLH_dom"/>
</dbReference>
<gene>
    <name evidence="9" type="ORF">RDI58_023149</name>
</gene>
<accession>A0AAN8T3C9</accession>